<protein>
    <submittedName>
        <fullName evidence="2">Uncharacterized protein</fullName>
    </submittedName>
</protein>
<feature type="transmembrane region" description="Helical" evidence="1">
    <location>
        <begin position="20"/>
        <end position="40"/>
    </location>
</feature>
<gene>
    <name evidence="2" type="ORF">RJ640_018430</name>
</gene>
<evidence type="ECO:0000313" key="3">
    <source>
        <dbReference type="Proteomes" id="UP001187471"/>
    </source>
</evidence>
<reference evidence="2" key="1">
    <citation type="submission" date="2022-12" db="EMBL/GenBank/DDBJ databases">
        <title>Draft genome assemblies for two species of Escallonia (Escalloniales).</title>
        <authorList>
            <person name="Chanderbali A."/>
            <person name="Dervinis C."/>
            <person name="Anghel I."/>
            <person name="Soltis D."/>
            <person name="Soltis P."/>
            <person name="Zapata F."/>
        </authorList>
    </citation>
    <scope>NUCLEOTIDE SEQUENCE</scope>
    <source>
        <strain evidence="2">UCBG92.1500</strain>
        <tissue evidence="2">Leaf</tissue>
    </source>
</reference>
<evidence type="ECO:0000256" key="1">
    <source>
        <dbReference type="SAM" id="Phobius"/>
    </source>
</evidence>
<sequence length="60" mass="7051">MYRPYQILRVFHFRMKSLSLLEFVPFSFCIVVTGHISALVHHLKLVLDGSVSYFFSNMDI</sequence>
<evidence type="ECO:0000313" key="2">
    <source>
        <dbReference type="EMBL" id="KAK2970203.1"/>
    </source>
</evidence>
<keyword evidence="3" id="KW-1185">Reference proteome</keyword>
<keyword evidence="1" id="KW-0472">Membrane</keyword>
<keyword evidence="1" id="KW-0812">Transmembrane</keyword>
<dbReference type="EMBL" id="JAVXUO010002745">
    <property type="protein sequence ID" value="KAK2970203.1"/>
    <property type="molecule type" value="Genomic_DNA"/>
</dbReference>
<dbReference type="AlphaFoldDB" id="A0AA88QI05"/>
<proteinExistence type="predicted"/>
<keyword evidence="1" id="KW-1133">Transmembrane helix</keyword>
<dbReference type="Proteomes" id="UP001187471">
    <property type="component" value="Unassembled WGS sequence"/>
</dbReference>
<name>A0AA88QI05_9ASTE</name>
<comment type="caution">
    <text evidence="2">The sequence shown here is derived from an EMBL/GenBank/DDBJ whole genome shotgun (WGS) entry which is preliminary data.</text>
</comment>
<organism evidence="2 3">
    <name type="scientific">Escallonia rubra</name>
    <dbReference type="NCBI Taxonomy" id="112253"/>
    <lineage>
        <taxon>Eukaryota</taxon>
        <taxon>Viridiplantae</taxon>
        <taxon>Streptophyta</taxon>
        <taxon>Embryophyta</taxon>
        <taxon>Tracheophyta</taxon>
        <taxon>Spermatophyta</taxon>
        <taxon>Magnoliopsida</taxon>
        <taxon>eudicotyledons</taxon>
        <taxon>Gunneridae</taxon>
        <taxon>Pentapetalae</taxon>
        <taxon>asterids</taxon>
        <taxon>campanulids</taxon>
        <taxon>Escalloniales</taxon>
        <taxon>Escalloniaceae</taxon>
        <taxon>Escallonia</taxon>
    </lineage>
</organism>
<accession>A0AA88QI05</accession>